<dbReference type="HOGENOM" id="CLU_2580803_0_0_1"/>
<dbReference type="Gramene" id="ERM93386">
    <property type="protein sequence ID" value="ERM93386"/>
    <property type="gene ID" value="AMTR_s05646p00001910"/>
</dbReference>
<dbReference type="EMBL" id="KI397795">
    <property type="protein sequence ID" value="ERM93386.1"/>
    <property type="molecule type" value="Genomic_DNA"/>
</dbReference>
<accession>U5CWS5</accession>
<name>U5CWS5_AMBTC</name>
<feature type="non-terminal residue" evidence="1">
    <location>
        <position position="81"/>
    </location>
</feature>
<keyword evidence="2" id="KW-1185">Reference proteome</keyword>
<protein>
    <submittedName>
        <fullName evidence="1">Uncharacterized protein</fullName>
    </submittedName>
</protein>
<organism evidence="1 2">
    <name type="scientific">Amborella trichopoda</name>
    <dbReference type="NCBI Taxonomy" id="13333"/>
    <lineage>
        <taxon>Eukaryota</taxon>
        <taxon>Viridiplantae</taxon>
        <taxon>Streptophyta</taxon>
        <taxon>Embryophyta</taxon>
        <taxon>Tracheophyta</taxon>
        <taxon>Spermatophyta</taxon>
        <taxon>Magnoliopsida</taxon>
        <taxon>Amborellales</taxon>
        <taxon>Amborellaceae</taxon>
        <taxon>Amborella</taxon>
    </lineage>
</organism>
<dbReference type="AlphaFoldDB" id="U5CWS5"/>
<gene>
    <name evidence="1" type="ORF">AMTR_s05646p00001910</name>
</gene>
<evidence type="ECO:0000313" key="2">
    <source>
        <dbReference type="Proteomes" id="UP000017836"/>
    </source>
</evidence>
<reference evidence="2" key="1">
    <citation type="journal article" date="2013" name="Science">
        <title>The Amborella genome and the evolution of flowering plants.</title>
        <authorList>
            <consortium name="Amborella Genome Project"/>
        </authorList>
    </citation>
    <scope>NUCLEOTIDE SEQUENCE [LARGE SCALE GENOMIC DNA]</scope>
</reference>
<dbReference type="Proteomes" id="UP000017836">
    <property type="component" value="Unassembled WGS sequence"/>
</dbReference>
<evidence type="ECO:0000313" key="1">
    <source>
        <dbReference type="EMBL" id="ERM93386.1"/>
    </source>
</evidence>
<sequence>MAGQRNNDLELDVHAELPSHQRSISCHYLTSSRCQRGRCTLGEKILSPISSILRCKWIYKEYEGTYVAESSPPLCRKPHSN</sequence>
<proteinExistence type="predicted"/>